<dbReference type="PANTHER" id="PTHR46929">
    <property type="entry name" value="EXPRESSED PROTEIN"/>
    <property type="match status" value="1"/>
</dbReference>
<name>A0A1U8Q696_NELNU</name>
<keyword evidence="2" id="KW-1185">Reference proteome</keyword>
<proteinExistence type="predicted"/>
<sequence>MDSSSSQPENKTGKTNMSWTQDIDNLLIDTLAEQVNLGNKVDKNFKSPTYTAAARAISTKFSIECTQGYIRNRLKTIKQNFVILKNLLNQSGFAWNDSTKTIDATPDVWATYIEAHPEAKQFR</sequence>
<protein>
    <submittedName>
        <fullName evidence="3">L10-interacting MYB domain-containing protein-like</fullName>
    </submittedName>
</protein>
<dbReference type="KEGG" id="nnu:104603592"/>
<organism evidence="2 3">
    <name type="scientific">Nelumbo nucifera</name>
    <name type="common">Sacred lotus</name>
    <dbReference type="NCBI Taxonomy" id="4432"/>
    <lineage>
        <taxon>Eukaryota</taxon>
        <taxon>Viridiplantae</taxon>
        <taxon>Streptophyta</taxon>
        <taxon>Embryophyta</taxon>
        <taxon>Tracheophyta</taxon>
        <taxon>Spermatophyta</taxon>
        <taxon>Magnoliopsida</taxon>
        <taxon>Proteales</taxon>
        <taxon>Nelumbonaceae</taxon>
        <taxon>Nelumbo</taxon>
    </lineage>
</organism>
<dbReference type="RefSeq" id="XP_019054324.1">
    <property type="nucleotide sequence ID" value="XM_019198779.1"/>
</dbReference>
<accession>A0A1U8Q696</accession>
<dbReference type="AlphaFoldDB" id="A0A1U8Q696"/>
<dbReference type="OrthoDB" id="1937145at2759"/>
<evidence type="ECO:0000313" key="3">
    <source>
        <dbReference type="RefSeq" id="XP_019054324.1"/>
    </source>
</evidence>
<dbReference type="Proteomes" id="UP000189703">
    <property type="component" value="Unplaced"/>
</dbReference>
<evidence type="ECO:0000313" key="2">
    <source>
        <dbReference type="Proteomes" id="UP000189703"/>
    </source>
</evidence>
<dbReference type="PANTHER" id="PTHR46929:SF29">
    <property type="entry name" value="MYB_SANT-LIKE DOMAIN-CONTAINING PROTEIN"/>
    <property type="match status" value="1"/>
</dbReference>
<dbReference type="Pfam" id="PF12776">
    <property type="entry name" value="Myb_DNA-bind_3"/>
    <property type="match status" value="1"/>
</dbReference>
<evidence type="ECO:0000259" key="1">
    <source>
        <dbReference type="Pfam" id="PF12776"/>
    </source>
</evidence>
<dbReference type="OMA" id="TTMPYEN"/>
<reference evidence="3" key="1">
    <citation type="submission" date="2025-08" db="UniProtKB">
        <authorList>
            <consortium name="RefSeq"/>
        </authorList>
    </citation>
    <scope>IDENTIFICATION</scope>
</reference>
<dbReference type="InterPro" id="IPR024752">
    <property type="entry name" value="Myb/SANT-like_dom"/>
</dbReference>
<dbReference type="GeneID" id="104603592"/>
<gene>
    <name evidence="3" type="primary">LOC104603592</name>
</gene>
<feature type="domain" description="Myb/SANT-like" evidence="1">
    <location>
        <begin position="18"/>
        <end position="112"/>
    </location>
</feature>
<dbReference type="InParanoid" id="A0A1U8Q696"/>